<dbReference type="SUPFAM" id="SSF47384">
    <property type="entry name" value="Homodimeric domain of signal transducing histidine kinase"/>
    <property type="match status" value="1"/>
</dbReference>
<dbReference type="GO" id="GO:0000155">
    <property type="term" value="F:phosphorelay sensor kinase activity"/>
    <property type="evidence" value="ECO:0007669"/>
    <property type="project" value="InterPro"/>
</dbReference>
<dbReference type="GO" id="GO:0005886">
    <property type="term" value="C:plasma membrane"/>
    <property type="evidence" value="ECO:0007669"/>
    <property type="project" value="TreeGrafter"/>
</dbReference>
<feature type="coiled-coil region" evidence="8">
    <location>
        <begin position="183"/>
        <end position="235"/>
    </location>
</feature>
<evidence type="ECO:0000313" key="11">
    <source>
        <dbReference type="EMBL" id="TKC07704.1"/>
    </source>
</evidence>
<keyword evidence="6" id="KW-0902">Two-component regulatory system</keyword>
<dbReference type="GO" id="GO:0016036">
    <property type="term" value="P:cellular response to phosphate starvation"/>
    <property type="evidence" value="ECO:0007669"/>
    <property type="project" value="TreeGrafter"/>
</dbReference>
<dbReference type="InterPro" id="IPR000014">
    <property type="entry name" value="PAS"/>
</dbReference>
<feature type="coiled-coil region" evidence="8">
    <location>
        <begin position="35"/>
        <end position="69"/>
    </location>
</feature>
<keyword evidence="12" id="KW-1185">Reference proteome</keyword>
<dbReference type="EC" id="2.7.13.3" evidence="2"/>
<accession>A0A4U1CQJ1</accession>
<sequence length="590" mass="67134">MLIRYGKPEMIFVTFVYAPVKNKEGKVKKVAVWVLENTRQVTERKKEAMMRIQEELREVRRHADQQRRVYEAIASGTPDLMYVWDLQYRFIYANSALLNMWGKTWDTAIGKGLRENGYEEWHAAMHEREIDHVVATKESVRGEVAFPHAVLGNRIYDYILIPVFNEAGEVEAVAGTTRDVTDRKEMEQTLAQSSEELQAINEELLSANEEQAASNEELIATNEELAIVNQQLRDAWHKIEEREIALRLAVDAANFGTWFIHSVTREFITDARLKELFGYYPEEELSIEQALAQITDEYRDFVSTKLENALYNNGDYDVTYPVIGLHDNRLRWLRAIGNLKADPSGAFSAFTGVVMDITEQKIDEIRKNDFIGMASHELKTPLTSMKGYIQMLIKVNRQNNDLNTDMLEKANSQVGKMTAMINSFLNVSRLESGKIYMEIQEFDLAELIEEAEEETNATISSHIVIFNPVVEPMVVNADRDKIGQVIHNLISNALKYSTAGSTIEVSCFKDKGMVNVSVKDRGMGIKSDDLPNIFDRYYRVEGSQMFSISGFGIGLYLCKEIIERHKGEISAISDFGVGSTFTFSLPLLST</sequence>
<reference evidence="11 12" key="1">
    <citation type="submission" date="2019-04" db="EMBL/GenBank/DDBJ databases">
        <title>Pedobacter sp. RP-3-15 sp. nov., isolated from Arctic soil.</title>
        <authorList>
            <person name="Dahal R.H."/>
            <person name="Kim D.-U."/>
        </authorList>
    </citation>
    <scope>NUCLEOTIDE SEQUENCE [LARGE SCALE GENOMIC DNA]</scope>
    <source>
        <strain evidence="11 12">RP-3-15</strain>
    </source>
</reference>
<dbReference type="Gene3D" id="3.30.450.20">
    <property type="entry name" value="PAS domain"/>
    <property type="match status" value="2"/>
</dbReference>
<dbReference type="InterPro" id="IPR004358">
    <property type="entry name" value="Sig_transdc_His_kin-like_C"/>
</dbReference>
<dbReference type="InterPro" id="IPR035965">
    <property type="entry name" value="PAS-like_dom_sf"/>
</dbReference>
<dbReference type="PROSITE" id="PS50109">
    <property type="entry name" value="HIS_KIN"/>
    <property type="match status" value="1"/>
</dbReference>
<evidence type="ECO:0000256" key="2">
    <source>
        <dbReference type="ARBA" id="ARBA00012438"/>
    </source>
</evidence>
<dbReference type="Gene3D" id="2.10.70.100">
    <property type="match status" value="1"/>
</dbReference>
<dbReference type="InterPro" id="IPR013656">
    <property type="entry name" value="PAS_4"/>
</dbReference>
<comment type="catalytic activity">
    <reaction evidence="1">
        <text>ATP + protein L-histidine = ADP + protein N-phospho-L-histidine.</text>
        <dbReference type="EC" id="2.7.13.3"/>
    </reaction>
</comment>
<gene>
    <name evidence="11" type="ORF">FA047_08060</name>
</gene>
<dbReference type="PRINTS" id="PR00344">
    <property type="entry name" value="BCTRLSENSOR"/>
</dbReference>
<dbReference type="Pfam" id="PF02518">
    <property type="entry name" value="HATPase_c"/>
    <property type="match status" value="1"/>
</dbReference>
<dbReference type="InterPro" id="IPR036890">
    <property type="entry name" value="HATPase_C_sf"/>
</dbReference>
<proteinExistence type="predicted"/>
<evidence type="ECO:0000256" key="8">
    <source>
        <dbReference type="SAM" id="Coils"/>
    </source>
</evidence>
<evidence type="ECO:0000259" key="9">
    <source>
        <dbReference type="PROSITE" id="PS50109"/>
    </source>
</evidence>
<feature type="domain" description="PAC" evidence="10">
    <location>
        <begin position="140"/>
        <end position="192"/>
    </location>
</feature>
<dbReference type="PROSITE" id="PS50113">
    <property type="entry name" value="PAC"/>
    <property type="match status" value="2"/>
</dbReference>
<evidence type="ECO:0000313" key="12">
    <source>
        <dbReference type="Proteomes" id="UP000307244"/>
    </source>
</evidence>
<dbReference type="InterPro" id="IPR050351">
    <property type="entry name" value="BphY/WalK/GraS-like"/>
</dbReference>
<dbReference type="InterPro" id="IPR000700">
    <property type="entry name" value="PAS-assoc_C"/>
</dbReference>
<evidence type="ECO:0000256" key="1">
    <source>
        <dbReference type="ARBA" id="ARBA00000085"/>
    </source>
</evidence>
<organism evidence="11 12">
    <name type="scientific">Pedobacter frigoris</name>
    <dbReference type="NCBI Taxonomy" id="2571272"/>
    <lineage>
        <taxon>Bacteria</taxon>
        <taxon>Pseudomonadati</taxon>
        <taxon>Bacteroidota</taxon>
        <taxon>Sphingobacteriia</taxon>
        <taxon>Sphingobacteriales</taxon>
        <taxon>Sphingobacteriaceae</taxon>
        <taxon>Pedobacter</taxon>
    </lineage>
</organism>
<dbReference type="InterPro" id="IPR036097">
    <property type="entry name" value="HisK_dim/P_sf"/>
</dbReference>
<dbReference type="PANTHER" id="PTHR45453:SF1">
    <property type="entry name" value="PHOSPHATE REGULON SENSOR PROTEIN PHOR"/>
    <property type="match status" value="1"/>
</dbReference>
<dbReference type="SMART" id="SM00091">
    <property type="entry name" value="PAS"/>
    <property type="match status" value="2"/>
</dbReference>
<evidence type="ECO:0000256" key="6">
    <source>
        <dbReference type="ARBA" id="ARBA00023012"/>
    </source>
</evidence>
<evidence type="ECO:0000256" key="5">
    <source>
        <dbReference type="ARBA" id="ARBA00022777"/>
    </source>
</evidence>
<dbReference type="SMART" id="SM00387">
    <property type="entry name" value="HATPase_c"/>
    <property type="match status" value="1"/>
</dbReference>
<dbReference type="AlphaFoldDB" id="A0A4U1CQJ1"/>
<dbReference type="InterPro" id="IPR003661">
    <property type="entry name" value="HisK_dim/P_dom"/>
</dbReference>
<dbReference type="InterPro" id="IPR003594">
    <property type="entry name" value="HATPase_dom"/>
</dbReference>
<keyword evidence="8" id="KW-0175">Coiled coil</keyword>
<dbReference type="PANTHER" id="PTHR45453">
    <property type="entry name" value="PHOSPHATE REGULON SENSOR PROTEIN PHOR"/>
    <property type="match status" value="1"/>
</dbReference>
<dbReference type="NCBIfam" id="TIGR00229">
    <property type="entry name" value="sensory_box"/>
    <property type="match status" value="1"/>
</dbReference>
<dbReference type="SMART" id="SM00388">
    <property type="entry name" value="HisKA"/>
    <property type="match status" value="1"/>
</dbReference>
<dbReference type="FunFam" id="3.30.565.10:FF:000006">
    <property type="entry name" value="Sensor histidine kinase WalK"/>
    <property type="match status" value="1"/>
</dbReference>
<dbReference type="Pfam" id="PF00512">
    <property type="entry name" value="HisKA"/>
    <property type="match status" value="1"/>
</dbReference>
<dbReference type="GO" id="GO:0004721">
    <property type="term" value="F:phosphoprotein phosphatase activity"/>
    <property type="evidence" value="ECO:0007669"/>
    <property type="project" value="TreeGrafter"/>
</dbReference>
<dbReference type="EMBL" id="SWBQ01000002">
    <property type="protein sequence ID" value="TKC07704.1"/>
    <property type="molecule type" value="Genomic_DNA"/>
</dbReference>
<dbReference type="CDD" id="cd00075">
    <property type="entry name" value="HATPase"/>
    <property type="match status" value="1"/>
</dbReference>
<keyword evidence="5" id="KW-0418">Kinase</keyword>
<keyword evidence="7" id="KW-0472">Membrane</keyword>
<dbReference type="Gene3D" id="1.10.287.130">
    <property type="match status" value="1"/>
</dbReference>
<evidence type="ECO:0000256" key="7">
    <source>
        <dbReference type="ARBA" id="ARBA00023136"/>
    </source>
</evidence>
<protein>
    <recommendedName>
        <fullName evidence="2">histidine kinase</fullName>
        <ecNumber evidence="2">2.7.13.3</ecNumber>
    </recommendedName>
</protein>
<dbReference type="InterPro" id="IPR005467">
    <property type="entry name" value="His_kinase_dom"/>
</dbReference>
<feature type="domain" description="PAC" evidence="10">
    <location>
        <begin position="316"/>
        <end position="369"/>
    </location>
</feature>
<dbReference type="OrthoDB" id="9813151at2"/>
<dbReference type="Proteomes" id="UP000307244">
    <property type="component" value="Unassembled WGS sequence"/>
</dbReference>
<keyword evidence="3" id="KW-0597">Phosphoprotein</keyword>
<evidence type="ECO:0000256" key="4">
    <source>
        <dbReference type="ARBA" id="ARBA00022679"/>
    </source>
</evidence>
<comment type="caution">
    <text evidence="11">The sequence shown here is derived from an EMBL/GenBank/DDBJ whole genome shotgun (WGS) entry which is preliminary data.</text>
</comment>
<dbReference type="Pfam" id="PF08448">
    <property type="entry name" value="PAS_4"/>
    <property type="match status" value="1"/>
</dbReference>
<dbReference type="SUPFAM" id="SSF55785">
    <property type="entry name" value="PYP-like sensor domain (PAS domain)"/>
    <property type="match status" value="2"/>
</dbReference>
<name>A0A4U1CQJ1_9SPHI</name>
<dbReference type="Gene3D" id="3.30.565.10">
    <property type="entry name" value="Histidine kinase-like ATPase, C-terminal domain"/>
    <property type="match status" value="1"/>
</dbReference>
<dbReference type="CDD" id="cd00130">
    <property type="entry name" value="PAS"/>
    <property type="match status" value="1"/>
</dbReference>
<dbReference type="SUPFAM" id="SSF55874">
    <property type="entry name" value="ATPase domain of HSP90 chaperone/DNA topoisomerase II/histidine kinase"/>
    <property type="match status" value="1"/>
</dbReference>
<evidence type="ECO:0000256" key="3">
    <source>
        <dbReference type="ARBA" id="ARBA00022553"/>
    </source>
</evidence>
<keyword evidence="4" id="KW-0808">Transferase</keyword>
<evidence type="ECO:0000259" key="10">
    <source>
        <dbReference type="PROSITE" id="PS50113"/>
    </source>
</evidence>
<feature type="domain" description="Histidine kinase" evidence="9">
    <location>
        <begin position="373"/>
        <end position="589"/>
    </location>
</feature>
<dbReference type="CDD" id="cd00082">
    <property type="entry name" value="HisKA"/>
    <property type="match status" value="1"/>
</dbReference>